<organism evidence="1 2">
    <name type="scientific">Bradyrhizobium nanningense</name>
    <dbReference type="NCBI Taxonomy" id="1325118"/>
    <lineage>
        <taxon>Bacteria</taxon>
        <taxon>Pseudomonadati</taxon>
        <taxon>Pseudomonadota</taxon>
        <taxon>Alphaproteobacteria</taxon>
        <taxon>Hyphomicrobiales</taxon>
        <taxon>Nitrobacteraceae</taxon>
        <taxon>Bradyrhizobium</taxon>
    </lineage>
</organism>
<keyword evidence="2" id="KW-1185">Reference proteome</keyword>
<reference evidence="1 2" key="1">
    <citation type="submission" date="2015-04" db="EMBL/GenBank/DDBJ databases">
        <title>Comparative genomics of rhizobia nodulating Arachis hypogaea in China.</title>
        <authorList>
            <person name="Li Y."/>
        </authorList>
    </citation>
    <scope>NUCLEOTIDE SEQUENCE [LARGE SCALE GENOMIC DNA]</scope>
    <source>
        <strain evidence="1 2">CCBAU 51757</strain>
    </source>
</reference>
<protein>
    <submittedName>
        <fullName evidence="1">Uncharacterized protein</fullName>
    </submittedName>
</protein>
<comment type="caution">
    <text evidence="1">The sequence shown here is derived from an EMBL/GenBank/DDBJ whole genome shotgun (WGS) entry which is preliminary data.</text>
</comment>
<proteinExistence type="predicted"/>
<dbReference type="EMBL" id="LBJQ01000003">
    <property type="protein sequence ID" value="RXH38639.1"/>
    <property type="molecule type" value="Genomic_DNA"/>
</dbReference>
<accession>A0A4Q0SK04</accession>
<gene>
    <name evidence="1" type="ORF">XH99_00730</name>
</gene>
<sequence>MYVQPLQGRSTQDHRWAQGLLVHLSRLLRGLSMTKSRSLAALSAVLMLGGCGTYVPAMQEVGENPSALSEFTAGGAFEFKIRAKVYCDIVDAVLAARGAGILPTGWAVQTTFGLAD</sequence>
<evidence type="ECO:0000313" key="1">
    <source>
        <dbReference type="EMBL" id="RXH38639.1"/>
    </source>
</evidence>
<evidence type="ECO:0000313" key="2">
    <source>
        <dbReference type="Proteomes" id="UP000289546"/>
    </source>
</evidence>
<dbReference type="AlphaFoldDB" id="A0A4Q0SK04"/>
<name>A0A4Q0SK04_9BRAD</name>
<dbReference type="Proteomes" id="UP000289546">
    <property type="component" value="Unassembled WGS sequence"/>
</dbReference>